<keyword evidence="4" id="KW-1185">Reference proteome</keyword>
<comment type="caution">
    <text evidence="3">The sequence shown here is derived from an EMBL/GenBank/DDBJ whole genome shotgun (WGS) entry which is preliminary data.</text>
</comment>
<evidence type="ECO:0000256" key="2">
    <source>
        <dbReference type="SAM" id="Phobius"/>
    </source>
</evidence>
<protein>
    <submittedName>
        <fullName evidence="3">Uncharacterized protein</fullName>
    </submittedName>
</protein>
<gene>
    <name evidence="3" type="ORF">I4641_13745</name>
</gene>
<evidence type="ECO:0000313" key="3">
    <source>
        <dbReference type="EMBL" id="MCC0178043.1"/>
    </source>
</evidence>
<accession>A0A964BT42</accession>
<dbReference type="EMBL" id="JADWDC010000034">
    <property type="protein sequence ID" value="MCC0178043.1"/>
    <property type="molecule type" value="Genomic_DNA"/>
</dbReference>
<keyword evidence="2" id="KW-0472">Membrane</keyword>
<dbReference type="AlphaFoldDB" id="A0A964BT42"/>
<reference evidence="3" key="1">
    <citation type="journal article" date="2021" name="Antonie Van Leeuwenhoek">
        <title>Draft genome and description of Waterburya agarophytonicola gen. nov. sp. nov. (Pleurocapsales, Cyanobacteria): a seaweed symbiont.</title>
        <authorList>
            <person name="Bonthond G."/>
            <person name="Shalygin S."/>
            <person name="Bayer T."/>
            <person name="Weinberger F."/>
        </authorList>
    </citation>
    <scope>NUCLEOTIDE SEQUENCE</scope>
    <source>
        <strain evidence="3">KI4</strain>
    </source>
</reference>
<evidence type="ECO:0000256" key="1">
    <source>
        <dbReference type="SAM" id="Coils"/>
    </source>
</evidence>
<feature type="transmembrane region" description="Helical" evidence="2">
    <location>
        <begin position="118"/>
        <end position="138"/>
    </location>
</feature>
<dbReference type="Proteomes" id="UP000729733">
    <property type="component" value="Unassembled WGS sequence"/>
</dbReference>
<dbReference type="RefSeq" id="WP_229641109.1">
    <property type="nucleotide sequence ID" value="NZ_JADWDC010000034.1"/>
</dbReference>
<keyword evidence="2" id="KW-0812">Transmembrane</keyword>
<name>A0A964BT42_9CYAN</name>
<feature type="coiled-coil region" evidence="1">
    <location>
        <begin position="138"/>
        <end position="174"/>
    </location>
</feature>
<feature type="transmembrane region" description="Helical" evidence="2">
    <location>
        <begin position="80"/>
        <end position="106"/>
    </location>
</feature>
<proteinExistence type="predicted"/>
<feature type="transmembrane region" description="Helical" evidence="2">
    <location>
        <begin position="12"/>
        <end position="36"/>
    </location>
</feature>
<organism evidence="3 4">
    <name type="scientific">Waterburya agarophytonicola KI4</name>
    <dbReference type="NCBI Taxonomy" id="2874699"/>
    <lineage>
        <taxon>Bacteria</taxon>
        <taxon>Bacillati</taxon>
        <taxon>Cyanobacteriota</taxon>
        <taxon>Cyanophyceae</taxon>
        <taxon>Pleurocapsales</taxon>
        <taxon>Hyellaceae</taxon>
        <taxon>Waterburya</taxon>
        <taxon>Waterburya agarophytonicola</taxon>
    </lineage>
</organism>
<keyword evidence="2" id="KW-1133">Transmembrane helix</keyword>
<keyword evidence="1" id="KW-0175">Coiled coil</keyword>
<evidence type="ECO:0000313" key="4">
    <source>
        <dbReference type="Proteomes" id="UP000729733"/>
    </source>
</evidence>
<sequence length="215" mass="23976">MLLGADSAGGDGNYIIIMLYSIVAVLFFLDSLHILFQAINRIKSQQRTFLTNTAPYANKKGIKRMEAAVSGTKLLLPFNALWTIGLPTLILLSLASICLATFFSGFFAHSVAYGVTTFVFYVVMSHALGSGGVLGAMVNQFEKDIQAIARNYTLAEAKEQNIALTRMAQEEKQERHQQMLADKHRREMAQKRDRARRRNATASSIIQKILGLFRE</sequence>